<protein>
    <submittedName>
        <fullName evidence="2">Neutral ceramidase-like</fullName>
    </submittedName>
</protein>
<accession>A0A2Z7B5B5</accession>
<sequence length="170" mass="19790">MHINSWFTVAHVWMYCSFLLVSLESCTCWFLARNHLLNLSAKAKRCRIHLSKRHHFAIANFNWSIFLLALQLVDVIFFLSFDQHLLSTYDQPLLLSSTTDQISHFRMRPVLFPLKRPNEQESLPCNLIHLTAAQLLMTSRLLKSSISLDDVTTAKYFSFSSIQTFLLHNC</sequence>
<dbReference type="Proteomes" id="UP000250235">
    <property type="component" value="Unassembled WGS sequence"/>
</dbReference>
<dbReference type="EMBL" id="KV009480">
    <property type="protein sequence ID" value="KZV29138.1"/>
    <property type="molecule type" value="Genomic_DNA"/>
</dbReference>
<evidence type="ECO:0000313" key="3">
    <source>
        <dbReference type="Proteomes" id="UP000250235"/>
    </source>
</evidence>
<feature type="transmembrane region" description="Helical" evidence="1">
    <location>
        <begin position="12"/>
        <end position="32"/>
    </location>
</feature>
<proteinExistence type="predicted"/>
<name>A0A2Z7B5B5_9LAMI</name>
<reference evidence="2 3" key="1">
    <citation type="journal article" date="2015" name="Proc. Natl. Acad. Sci. U.S.A.">
        <title>The resurrection genome of Boea hygrometrica: A blueprint for survival of dehydration.</title>
        <authorList>
            <person name="Xiao L."/>
            <person name="Yang G."/>
            <person name="Zhang L."/>
            <person name="Yang X."/>
            <person name="Zhao S."/>
            <person name="Ji Z."/>
            <person name="Zhou Q."/>
            <person name="Hu M."/>
            <person name="Wang Y."/>
            <person name="Chen M."/>
            <person name="Xu Y."/>
            <person name="Jin H."/>
            <person name="Xiao X."/>
            <person name="Hu G."/>
            <person name="Bao F."/>
            <person name="Hu Y."/>
            <person name="Wan P."/>
            <person name="Li L."/>
            <person name="Deng X."/>
            <person name="Kuang T."/>
            <person name="Xiang C."/>
            <person name="Zhu J.K."/>
            <person name="Oliver M.J."/>
            <person name="He Y."/>
        </authorList>
    </citation>
    <scope>NUCLEOTIDE SEQUENCE [LARGE SCALE GENOMIC DNA]</scope>
    <source>
        <strain evidence="3">cv. XS01</strain>
    </source>
</reference>
<keyword evidence="1" id="KW-0472">Membrane</keyword>
<gene>
    <name evidence="2" type="ORF">F511_41553</name>
</gene>
<keyword evidence="1" id="KW-1133">Transmembrane helix</keyword>
<evidence type="ECO:0000313" key="2">
    <source>
        <dbReference type="EMBL" id="KZV29138.1"/>
    </source>
</evidence>
<dbReference type="AlphaFoldDB" id="A0A2Z7B5B5"/>
<organism evidence="2 3">
    <name type="scientific">Dorcoceras hygrometricum</name>
    <dbReference type="NCBI Taxonomy" id="472368"/>
    <lineage>
        <taxon>Eukaryota</taxon>
        <taxon>Viridiplantae</taxon>
        <taxon>Streptophyta</taxon>
        <taxon>Embryophyta</taxon>
        <taxon>Tracheophyta</taxon>
        <taxon>Spermatophyta</taxon>
        <taxon>Magnoliopsida</taxon>
        <taxon>eudicotyledons</taxon>
        <taxon>Gunneridae</taxon>
        <taxon>Pentapetalae</taxon>
        <taxon>asterids</taxon>
        <taxon>lamiids</taxon>
        <taxon>Lamiales</taxon>
        <taxon>Gesneriaceae</taxon>
        <taxon>Didymocarpoideae</taxon>
        <taxon>Trichosporeae</taxon>
        <taxon>Loxocarpinae</taxon>
        <taxon>Dorcoceras</taxon>
    </lineage>
</organism>
<keyword evidence="1" id="KW-0812">Transmembrane</keyword>
<keyword evidence="3" id="KW-1185">Reference proteome</keyword>
<evidence type="ECO:0000256" key="1">
    <source>
        <dbReference type="SAM" id="Phobius"/>
    </source>
</evidence>
<feature type="transmembrane region" description="Helical" evidence="1">
    <location>
        <begin position="61"/>
        <end position="81"/>
    </location>
</feature>